<evidence type="ECO:0000313" key="1">
    <source>
        <dbReference type="EMBL" id="WHP06803.1"/>
    </source>
</evidence>
<evidence type="ECO:0000313" key="2">
    <source>
        <dbReference type="Proteomes" id="UP001229836"/>
    </source>
</evidence>
<protein>
    <recommendedName>
        <fullName evidence="3">Phage protein</fullName>
    </recommendedName>
</protein>
<keyword evidence="2" id="KW-1185">Reference proteome</keyword>
<organism evidence="1 2">
    <name type="scientific">Acinetobacter corruptisaponis</name>
    <dbReference type="NCBI Taxonomy" id="3045147"/>
    <lineage>
        <taxon>Bacteria</taxon>
        <taxon>Pseudomonadati</taxon>
        <taxon>Pseudomonadota</taxon>
        <taxon>Gammaproteobacteria</taxon>
        <taxon>Moraxellales</taxon>
        <taxon>Moraxellaceae</taxon>
        <taxon>Acinetobacter</taxon>
    </lineage>
</organism>
<accession>A0ABY8S7W1</accession>
<name>A0ABY8S7W1_9GAMM</name>
<sequence>MSDYDMAYFDVKLFVSQYTTGVLYKGLYIEMDESSTFAYTVYNDENCGEKLDSFISIQEAIQFIDEAKSDAEG</sequence>
<evidence type="ECO:0008006" key="3">
    <source>
        <dbReference type="Google" id="ProtNLM"/>
    </source>
</evidence>
<gene>
    <name evidence="1" type="ORF">QLH32_04845</name>
</gene>
<dbReference type="EMBL" id="CP125669">
    <property type="protein sequence ID" value="WHP06803.1"/>
    <property type="molecule type" value="Genomic_DNA"/>
</dbReference>
<dbReference type="Proteomes" id="UP001229836">
    <property type="component" value="Chromosome"/>
</dbReference>
<proteinExistence type="predicted"/>
<reference evidence="1 2" key="1">
    <citation type="submission" date="2023-05" db="EMBL/GenBank/DDBJ databases">
        <title>The complete genome of Acinetobacter sp. nov KCTC 92772.</title>
        <authorList>
            <person name="Zhou G."/>
        </authorList>
    </citation>
    <scope>NUCLEOTIDE SEQUENCE [LARGE SCALE GENOMIC DNA]</scope>
    <source>
        <strain evidence="1 2">KCTC 92772</strain>
    </source>
</reference>
<dbReference type="RefSeq" id="WP_283268409.1">
    <property type="nucleotide sequence ID" value="NZ_CP125669.1"/>
</dbReference>